<dbReference type="AlphaFoldDB" id="R1GV43"/>
<sequence length="41" mass="4781">MNHTWNFSSGIKPQMAQHLFAERLDFSTTQFMQSQAHNQGK</sequence>
<dbReference type="Proteomes" id="UP000011223">
    <property type="component" value="Unassembled WGS sequence"/>
</dbReference>
<accession>R1GV43</accession>
<evidence type="ECO:0000313" key="1">
    <source>
        <dbReference type="EMBL" id="EOD80043.1"/>
    </source>
</evidence>
<reference evidence="1 2" key="1">
    <citation type="journal article" date="2014" name="PLoS ONE">
        <title>Grimontia indica AK16(T), sp. nov., Isolated from a Seawater Sample Reports the Presence of Pathogenic Genes Similar to Vibrio Genus.</title>
        <authorList>
            <person name="Singh A."/>
            <person name="Vaidya B."/>
            <person name="Khatri I."/>
            <person name="Srinivas T.N."/>
            <person name="Subramanian S."/>
            <person name="Korpole S."/>
            <person name="Pinnaka A.K."/>
        </authorList>
    </citation>
    <scope>NUCLEOTIDE SEQUENCE [LARGE SCALE GENOMIC DNA]</scope>
    <source>
        <strain evidence="1 2">AK16</strain>
    </source>
</reference>
<gene>
    <name evidence="1" type="ORF">D515_00866</name>
</gene>
<evidence type="ECO:0000313" key="2">
    <source>
        <dbReference type="Proteomes" id="UP000011223"/>
    </source>
</evidence>
<organism evidence="1 2">
    <name type="scientific">Grimontia indica</name>
    <dbReference type="NCBI Taxonomy" id="1056512"/>
    <lineage>
        <taxon>Bacteria</taxon>
        <taxon>Pseudomonadati</taxon>
        <taxon>Pseudomonadota</taxon>
        <taxon>Gammaproteobacteria</taxon>
        <taxon>Vibrionales</taxon>
        <taxon>Vibrionaceae</taxon>
        <taxon>Grimontia</taxon>
    </lineage>
</organism>
<keyword evidence="2" id="KW-1185">Reference proteome</keyword>
<protein>
    <submittedName>
        <fullName evidence="1">Uncharacterized protein</fullName>
    </submittedName>
</protein>
<proteinExistence type="predicted"/>
<name>R1GV43_9GAMM</name>
<comment type="caution">
    <text evidence="1">The sequence shown here is derived from an EMBL/GenBank/DDBJ whole genome shotgun (WGS) entry which is preliminary data.</text>
</comment>
<dbReference type="EMBL" id="ANFM02000015">
    <property type="protein sequence ID" value="EOD80043.1"/>
    <property type="molecule type" value="Genomic_DNA"/>
</dbReference>